<keyword evidence="5" id="KW-1015">Disulfide bond</keyword>
<keyword evidence="3" id="KW-0378">Hydrolase</keyword>
<sequence length="583" mass="65157">MRYYDKIYASPHEEQRRFAIFRENLRTIQEHNELYEQGIVSYRLGINKFADQTRDEFASRLTYRVIYSSDINKTEFSNSVEVPDSVDWRTEGAVTYVKDQGGCTASWAFSAAGALEGQYSLMNGRSISLSAQQLIDCDTENDGCSGGNPMPSYNYVKDEGLESWDDYPYTGNNGVCRHDETISLAACRRYEELVASEDNLKVAVGAIGPISIAVDATDFFLYSSGIFYDAACSSDILSLNHAVLAVGYDTISGQDYWIIKNSWGPEWGEDGYIRLARNIDNHCGVASAANFPVKYNKTYKSILQDTTRFKNFRQNLRRIEEHNEKYERGEISYKLGVTKFADKTQKEFKNQLNSLQDSTDDEFFVAFPPSASEDVPDEKDWRKEGVVSGVKDQGSCIASWAFAATASLESCNAIIKEQLLTFSEQYLIDCNKKNNYGCGGGRVINAGKDGLCKMNGTLLKDVGFAAVRSSEEELKYAVGLTGPIVSSLDVSGLSLYAGGVYDEPDCKNDSTNHQIVIVGYGSTNNGTDYWLIKNSWGTDWGEDGYLRLLRRDNYCGILNSAMHPIIYINDATDFSEVNEKDEL</sequence>
<evidence type="ECO:0000259" key="7">
    <source>
        <dbReference type="SMART" id="SM00848"/>
    </source>
</evidence>
<comment type="caution">
    <text evidence="8">The sequence shown here is derived from an EMBL/GenBank/DDBJ whole genome shotgun (WGS) entry which is preliminary data.</text>
</comment>
<feature type="domain" description="Peptidase C1A papain C-terminal" evidence="6">
    <location>
        <begin position="375"/>
        <end position="565"/>
    </location>
</feature>
<organism evidence="8 9">
    <name type="scientific">Aromia moschata</name>
    <dbReference type="NCBI Taxonomy" id="1265417"/>
    <lineage>
        <taxon>Eukaryota</taxon>
        <taxon>Metazoa</taxon>
        <taxon>Ecdysozoa</taxon>
        <taxon>Arthropoda</taxon>
        <taxon>Hexapoda</taxon>
        <taxon>Insecta</taxon>
        <taxon>Pterygota</taxon>
        <taxon>Neoptera</taxon>
        <taxon>Endopterygota</taxon>
        <taxon>Coleoptera</taxon>
        <taxon>Polyphaga</taxon>
        <taxon>Cucujiformia</taxon>
        <taxon>Chrysomeloidea</taxon>
        <taxon>Cerambycidae</taxon>
        <taxon>Cerambycinae</taxon>
        <taxon>Callichromatini</taxon>
        <taxon>Aromia</taxon>
    </lineage>
</organism>
<accession>A0AAV8XX95</accession>
<dbReference type="InterPro" id="IPR039417">
    <property type="entry name" value="Peptidase_C1A_papain-like"/>
</dbReference>
<evidence type="ECO:0000256" key="4">
    <source>
        <dbReference type="ARBA" id="ARBA00022807"/>
    </source>
</evidence>
<evidence type="ECO:0000313" key="9">
    <source>
        <dbReference type="Proteomes" id="UP001162162"/>
    </source>
</evidence>
<dbReference type="PROSITE" id="PS00640">
    <property type="entry name" value="THIOL_PROTEASE_ASN"/>
    <property type="match status" value="2"/>
</dbReference>
<feature type="domain" description="Peptidase C1A papain C-terminal" evidence="6">
    <location>
        <begin position="82"/>
        <end position="293"/>
    </location>
</feature>
<proteinExistence type="inferred from homology"/>
<keyword evidence="2" id="KW-0645">Protease</keyword>
<dbReference type="Proteomes" id="UP001162162">
    <property type="component" value="Unassembled WGS sequence"/>
</dbReference>
<feature type="domain" description="Cathepsin propeptide inhibitor" evidence="7">
    <location>
        <begin position="1"/>
        <end position="57"/>
    </location>
</feature>
<name>A0AAV8XX95_9CUCU</name>
<dbReference type="InterPro" id="IPR025660">
    <property type="entry name" value="Pept_his_AS"/>
</dbReference>
<dbReference type="GO" id="GO:0006508">
    <property type="term" value="P:proteolysis"/>
    <property type="evidence" value="ECO:0007669"/>
    <property type="project" value="UniProtKB-KW"/>
</dbReference>
<gene>
    <name evidence="8" type="ORF">NQ318_004763</name>
</gene>
<dbReference type="InterPro" id="IPR000668">
    <property type="entry name" value="Peptidase_C1A_C"/>
</dbReference>
<dbReference type="Pfam" id="PF08246">
    <property type="entry name" value="Inhibitor_I29"/>
    <property type="match status" value="1"/>
</dbReference>
<dbReference type="SMART" id="SM00645">
    <property type="entry name" value="Pept_C1"/>
    <property type="match status" value="2"/>
</dbReference>
<keyword evidence="9" id="KW-1185">Reference proteome</keyword>
<dbReference type="InterPro" id="IPR025661">
    <property type="entry name" value="Pept_asp_AS"/>
</dbReference>
<dbReference type="InterPro" id="IPR038765">
    <property type="entry name" value="Papain-like_cys_pep_sf"/>
</dbReference>
<dbReference type="Pfam" id="PF00112">
    <property type="entry name" value="Peptidase_C1"/>
    <property type="match status" value="3"/>
</dbReference>
<evidence type="ECO:0000256" key="1">
    <source>
        <dbReference type="ARBA" id="ARBA00008455"/>
    </source>
</evidence>
<feature type="domain" description="Cathepsin propeptide inhibitor" evidence="7">
    <location>
        <begin position="289"/>
        <end position="348"/>
    </location>
</feature>
<evidence type="ECO:0000313" key="8">
    <source>
        <dbReference type="EMBL" id="KAJ8943322.1"/>
    </source>
</evidence>
<dbReference type="InterPro" id="IPR013128">
    <property type="entry name" value="Peptidase_C1A"/>
</dbReference>
<dbReference type="CDD" id="cd02248">
    <property type="entry name" value="Peptidase_C1A"/>
    <property type="match status" value="2"/>
</dbReference>
<dbReference type="FunFam" id="3.90.70.10:FF:000332">
    <property type="entry name" value="Cathepsin L1"/>
    <property type="match status" value="1"/>
</dbReference>
<reference evidence="8" key="1">
    <citation type="journal article" date="2023" name="Insect Mol. Biol.">
        <title>Genome sequencing provides insights into the evolution of gene families encoding plant cell wall-degrading enzymes in longhorned beetles.</title>
        <authorList>
            <person name="Shin N.R."/>
            <person name="Okamura Y."/>
            <person name="Kirsch R."/>
            <person name="Pauchet Y."/>
        </authorList>
    </citation>
    <scope>NUCLEOTIDE SEQUENCE</scope>
    <source>
        <strain evidence="8">AMC_N1</strain>
    </source>
</reference>
<evidence type="ECO:0000256" key="5">
    <source>
        <dbReference type="ARBA" id="ARBA00023157"/>
    </source>
</evidence>
<evidence type="ECO:0000259" key="6">
    <source>
        <dbReference type="SMART" id="SM00645"/>
    </source>
</evidence>
<dbReference type="PROSITE" id="PS00639">
    <property type="entry name" value="THIOL_PROTEASE_HIS"/>
    <property type="match status" value="1"/>
</dbReference>
<evidence type="ECO:0000256" key="2">
    <source>
        <dbReference type="ARBA" id="ARBA00022670"/>
    </source>
</evidence>
<dbReference type="GO" id="GO:0008234">
    <property type="term" value="F:cysteine-type peptidase activity"/>
    <property type="evidence" value="ECO:0007669"/>
    <property type="project" value="UniProtKB-KW"/>
</dbReference>
<evidence type="ECO:0008006" key="10">
    <source>
        <dbReference type="Google" id="ProtNLM"/>
    </source>
</evidence>
<dbReference type="InterPro" id="IPR013201">
    <property type="entry name" value="Prot_inhib_I29"/>
</dbReference>
<dbReference type="Gene3D" id="3.90.70.10">
    <property type="entry name" value="Cysteine proteinases"/>
    <property type="match status" value="3"/>
</dbReference>
<keyword evidence="4" id="KW-0788">Thiol protease</keyword>
<dbReference type="PRINTS" id="PR00705">
    <property type="entry name" value="PAPAIN"/>
</dbReference>
<dbReference type="AlphaFoldDB" id="A0AAV8XX95"/>
<protein>
    <recommendedName>
        <fullName evidence="10">Cathepsin L</fullName>
    </recommendedName>
</protein>
<evidence type="ECO:0000256" key="3">
    <source>
        <dbReference type="ARBA" id="ARBA00022801"/>
    </source>
</evidence>
<dbReference type="SUPFAM" id="SSF54001">
    <property type="entry name" value="Cysteine proteinases"/>
    <property type="match status" value="2"/>
</dbReference>
<dbReference type="PANTHER" id="PTHR12411">
    <property type="entry name" value="CYSTEINE PROTEASE FAMILY C1-RELATED"/>
    <property type="match status" value="1"/>
</dbReference>
<dbReference type="EMBL" id="JAPWTK010000293">
    <property type="protein sequence ID" value="KAJ8943322.1"/>
    <property type="molecule type" value="Genomic_DNA"/>
</dbReference>
<comment type="similarity">
    <text evidence="1">Belongs to the peptidase C1 family.</text>
</comment>
<dbReference type="FunFam" id="3.90.70.10:FF:000006">
    <property type="entry name" value="Cathepsin S"/>
    <property type="match status" value="1"/>
</dbReference>
<dbReference type="SMART" id="SM00848">
    <property type="entry name" value="Inhibitor_I29"/>
    <property type="match status" value="2"/>
</dbReference>